<name>A0ABY5RA16_9MOLU</name>
<dbReference type="Gene3D" id="3.30.310.50">
    <property type="entry name" value="Alpha-D-phosphohexomutase, C-terminal domain"/>
    <property type="match status" value="1"/>
</dbReference>
<evidence type="ECO:0000256" key="3">
    <source>
        <dbReference type="ARBA" id="ARBA00022553"/>
    </source>
</evidence>
<evidence type="ECO:0000256" key="4">
    <source>
        <dbReference type="ARBA" id="ARBA00022723"/>
    </source>
</evidence>
<evidence type="ECO:0000256" key="7">
    <source>
        <dbReference type="RuleBase" id="RU004326"/>
    </source>
</evidence>
<feature type="domain" description="Alpha-D-phosphohexomutase alpha/beta/alpha" evidence="10">
    <location>
        <begin position="281"/>
        <end position="404"/>
    </location>
</feature>
<dbReference type="PANTHER" id="PTHR45745:SF1">
    <property type="entry name" value="PHOSPHOGLUCOMUTASE 2B-RELATED"/>
    <property type="match status" value="1"/>
</dbReference>
<comment type="cofactor">
    <cofactor evidence="1">
        <name>Mg(2+)</name>
        <dbReference type="ChEBI" id="CHEBI:18420"/>
    </cofactor>
</comment>
<dbReference type="SUPFAM" id="SSF53738">
    <property type="entry name" value="Phosphoglucomutase, first 3 domains"/>
    <property type="match status" value="3"/>
</dbReference>
<feature type="domain" description="Alpha-D-phosphohexomutase alpha/beta/alpha" evidence="8">
    <location>
        <begin position="4"/>
        <end position="143"/>
    </location>
</feature>
<evidence type="ECO:0000313" key="12">
    <source>
        <dbReference type="Proteomes" id="UP001059252"/>
    </source>
</evidence>
<dbReference type="InterPro" id="IPR005846">
    <property type="entry name" value="A-D-PHexomutase_a/b/a-III"/>
</dbReference>
<dbReference type="InterPro" id="IPR036900">
    <property type="entry name" value="A-D-PHexomutase_C_sf"/>
</dbReference>
<sequence>MQKLEFGTAGIRGILGQGEKYLNIFHVYNIVEGLAQYLINNFSDAQQRGVVIGRDSRDRSLEFAQAAAAILDQYNIKVYFSEDICPTPVISYAIKKYHAIAGINVTASHNPKNFNGLKFYNYFGSQMLPDEIDKITPLFKGYNFYLNKKFEFSLNKNISYIKQKIFDQYLEDILKIGDSNLDCSDISIAFSPLNGTGAKLGEKIFQKLKVNYFLVKNQMANDPNFTYCQSLNPENPLAFCEVNEVGKKHKADIVLITDPDADRVGLGVWNEEKKDYVSLTGNETATLIFQYLLEINKDQDLTKYYLIYSIVSSSLPKIMAEKMGIKTYPINTGFKWAGKIINNQNQDKKMLFAFEESYGSLIDKEISFDKDALQSLVILSKMTSFYKKQNLSLLNVLENIYQEYGYVISETISIDLNHESQLTELKEKFAKTNFGIKLINFLDYNQKIGEIEPTDMLIAQLENNAWISLRPSGTEPKIKFYIFLIDKNKQNAQNNFLKIKNKIEGLIN</sequence>
<evidence type="ECO:0000256" key="1">
    <source>
        <dbReference type="ARBA" id="ARBA00001946"/>
    </source>
</evidence>
<protein>
    <submittedName>
        <fullName evidence="11">Phospho-sugar mutase</fullName>
    </submittedName>
</protein>
<dbReference type="Proteomes" id="UP001059252">
    <property type="component" value="Chromosome"/>
</dbReference>
<keyword evidence="3" id="KW-0597">Phosphoprotein</keyword>
<evidence type="ECO:0000256" key="6">
    <source>
        <dbReference type="ARBA" id="ARBA00023235"/>
    </source>
</evidence>
<dbReference type="PANTHER" id="PTHR45745">
    <property type="entry name" value="PHOSPHOMANNOMUTASE 45A"/>
    <property type="match status" value="1"/>
</dbReference>
<dbReference type="CDD" id="cd05799">
    <property type="entry name" value="PGM2"/>
    <property type="match status" value="1"/>
</dbReference>
<evidence type="ECO:0000313" key="11">
    <source>
        <dbReference type="EMBL" id="UVD81624.1"/>
    </source>
</evidence>
<dbReference type="InterPro" id="IPR016066">
    <property type="entry name" value="A-D-PHexomutase_CS"/>
</dbReference>
<evidence type="ECO:0000259" key="10">
    <source>
        <dbReference type="Pfam" id="PF02880"/>
    </source>
</evidence>
<dbReference type="Pfam" id="PF02879">
    <property type="entry name" value="PGM_PMM_II"/>
    <property type="match status" value="1"/>
</dbReference>
<keyword evidence="12" id="KW-1185">Reference proteome</keyword>
<evidence type="ECO:0000256" key="2">
    <source>
        <dbReference type="ARBA" id="ARBA00010231"/>
    </source>
</evidence>
<organism evidence="11 12">
    <name type="scientific">Mycoplasma iguanae</name>
    <dbReference type="NCBI Taxonomy" id="292461"/>
    <lineage>
        <taxon>Bacteria</taxon>
        <taxon>Bacillati</taxon>
        <taxon>Mycoplasmatota</taxon>
        <taxon>Mollicutes</taxon>
        <taxon>Mycoplasmataceae</taxon>
        <taxon>Mycoplasma</taxon>
    </lineage>
</organism>
<dbReference type="Pfam" id="PF02878">
    <property type="entry name" value="PGM_PMM_I"/>
    <property type="match status" value="1"/>
</dbReference>
<dbReference type="EMBL" id="CP102734">
    <property type="protein sequence ID" value="UVD81624.1"/>
    <property type="molecule type" value="Genomic_DNA"/>
</dbReference>
<keyword evidence="4 7" id="KW-0479">Metal-binding</keyword>
<dbReference type="InterPro" id="IPR005845">
    <property type="entry name" value="A-D-PHexomutase_a/b/a-II"/>
</dbReference>
<dbReference type="Pfam" id="PF02880">
    <property type="entry name" value="PGM_PMM_III"/>
    <property type="match status" value="1"/>
</dbReference>
<keyword evidence="5 7" id="KW-0460">Magnesium</keyword>
<keyword evidence="6" id="KW-0413">Isomerase</keyword>
<comment type="similarity">
    <text evidence="2 7">Belongs to the phosphohexose mutase family.</text>
</comment>
<dbReference type="InterPro" id="IPR005844">
    <property type="entry name" value="A-D-PHexomutase_a/b/a-I"/>
</dbReference>
<reference evidence="11" key="1">
    <citation type="submission" date="2022-08" db="EMBL/GenBank/DDBJ databases">
        <title>Complete genome of Mycoplasma iguanae type strain 2327.</title>
        <authorList>
            <person name="Spergser J."/>
        </authorList>
    </citation>
    <scope>NUCLEOTIDE SEQUENCE</scope>
    <source>
        <strain evidence="11">2327</strain>
    </source>
</reference>
<gene>
    <name evidence="11" type="ORF">NV226_02775</name>
</gene>
<evidence type="ECO:0000259" key="8">
    <source>
        <dbReference type="Pfam" id="PF02878"/>
    </source>
</evidence>
<dbReference type="RefSeq" id="WP_258210798.1">
    <property type="nucleotide sequence ID" value="NZ_CP102734.1"/>
</dbReference>
<accession>A0ABY5RA16</accession>
<dbReference type="Gene3D" id="3.40.120.10">
    <property type="entry name" value="Alpha-D-Glucose-1,6-Bisphosphate, subunit A, domain 3"/>
    <property type="match status" value="3"/>
</dbReference>
<dbReference type="PROSITE" id="PS00710">
    <property type="entry name" value="PGM_PMM"/>
    <property type="match status" value="1"/>
</dbReference>
<dbReference type="InterPro" id="IPR016055">
    <property type="entry name" value="A-D-PHexomutase_a/b/a-I/II/III"/>
</dbReference>
<dbReference type="SUPFAM" id="SSF55957">
    <property type="entry name" value="Phosphoglucomutase, C-terminal domain"/>
    <property type="match status" value="1"/>
</dbReference>
<feature type="domain" description="Alpha-D-phosphohexomutase alpha/beta/alpha" evidence="9">
    <location>
        <begin position="168"/>
        <end position="266"/>
    </location>
</feature>
<proteinExistence type="inferred from homology"/>
<evidence type="ECO:0000256" key="5">
    <source>
        <dbReference type="ARBA" id="ARBA00022842"/>
    </source>
</evidence>
<evidence type="ECO:0000259" key="9">
    <source>
        <dbReference type="Pfam" id="PF02879"/>
    </source>
</evidence>